<dbReference type="InterPro" id="IPR023057">
    <property type="entry name" value="GlnE"/>
</dbReference>
<organism evidence="10 11">
    <name type="scientific">Cellvibrio japonicus (strain Ueda107)</name>
    <name type="common">Pseudomonas fluorescens subsp. cellulosa</name>
    <dbReference type="NCBI Taxonomy" id="498211"/>
    <lineage>
        <taxon>Bacteria</taxon>
        <taxon>Pseudomonadati</taxon>
        <taxon>Pseudomonadota</taxon>
        <taxon>Gammaproteobacteria</taxon>
        <taxon>Cellvibrionales</taxon>
        <taxon>Cellvibrionaceae</taxon>
        <taxon>Cellvibrio</taxon>
    </lineage>
</organism>
<comment type="catalytic activity">
    <reaction evidence="7">
        <text>[glutamine synthetase]-O(4)-(5'-adenylyl)-L-tyrosine + phosphate = [glutamine synthetase]-L-tyrosine + ADP</text>
        <dbReference type="Rhea" id="RHEA:43716"/>
        <dbReference type="Rhea" id="RHEA-COMP:10660"/>
        <dbReference type="Rhea" id="RHEA-COMP:10661"/>
        <dbReference type="ChEBI" id="CHEBI:43474"/>
        <dbReference type="ChEBI" id="CHEBI:46858"/>
        <dbReference type="ChEBI" id="CHEBI:83624"/>
        <dbReference type="ChEBI" id="CHEBI:456216"/>
        <dbReference type="EC" id="2.7.7.89"/>
    </reaction>
</comment>
<feature type="region of interest" description="Adenylyl removase" evidence="7">
    <location>
        <begin position="1"/>
        <end position="468"/>
    </location>
</feature>
<dbReference type="GO" id="GO:0005829">
    <property type="term" value="C:cytosol"/>
    <property type="evidence" value="ECO:0007669"/>
    <property type="project" value="TreeGrafter"/>
</dbReference>
<dbReference type="NCBIfam" id="NF008292">
    <property type="entry name" value="PRK11072.1"/>
    <property type="match status" value="1"/>
</dbReference>
<dbReference type="Pfam" id="PF03710">
    <property type="entry name" value="GlnE"/>
    <property type="match status" value="2"/>
</dbReference>
<evidence type="ECO:0000256" key="3">
    <source>
        <dbReference type="ARBA" id="ARBA00022741"/>
    </source>
</evidence>
<dbReference type="Gene3D" id="3.30.460.10">
    <property type="entry name" value="Beta Polymerase, domain 2"/>
    <property type="match status" value="2"/>
</dbReference>
<keyword evidence="11" id="KW-1185">Reference proteome</keyword>
<dbReference type="RefSeq" id="WP_012486180.1">
    <property type="nucleotide sequence ID" value="NC_010995.1"/>
</dbReference>
<keyword evidence="1 7" id="KW-0808">Transferase</keyword>
<keyword evidence="3 7" id="KW-0547">Nucleotide-binding</keyword>
<sequence>MLNFAGVPAELQAAPQHSWEQFEASVLAQQLTHPRDLLPASISAETFSLQLTRALVGSEFIAKTCAVRPAYLLEQIASGELFEAWGEDALAPFAAAIQACTGDNELDACLRRFRQKAMIRLIWRDLNRQDSMQSITAELSRFADTAIALAADYHYRALQQLYGTPRGRESGEAQPFMVLGMGKLGAGELNISSDIDLMFTFPEGGETDHPSRSVGNQEFFVKLGQRLIKSLDTITAEGFVFRVDMRLRPHGQSGSLAMSFVGMEDYYQTQGREWERYAMIKARTVAMVGGEGAVQRERARQQLRSLLQPFTYRQYIDFSAIESLREMKGLIARQVQRRGMNLDVKLGEGGIREVEFVVQVFQLIRGGRDARLRQRKVTVLLPFLEQENYLPAGAGSSLLEAYIFLRNTEHAIQGYQDKQTQSLPTDAVGQLRLAWVMGFDSWEAFSAQLSLYRQRVNSEFKAVIAAPDEEDSVDQKALDFWLGFWEGSLQGEDALQALQAQDVEQAEALLKAIGDLQQSRAVLAMQASSRSRLDAFIPRLLQTLSQHSLAGKLAPLTMAPVFQRIAPLVEAIARRSAYLVLLVENPTAIQQLVRLCAASPWIADQLAQYPALLDELLTPESLYSPPDKDQLRDELRREVLRLGWDDLEGHMEALRYFRSAHALRVAASEVSGTLPLMKVSDYLTYIAEVVLEHALQLAWQYMVARHGRPTHSDGRVDEEPDFVVIGYGKLGGIELGHGSDLDLVFIHNAESACESDGQVAIDNLTYYTRLGQRIIHILNTQTISGKLYEVDMRLRPSGNSGLLVSSLVAFEKYQMNDAWTWEHQALVRARVVAGKASLGKQFEAVRYKVLTRARDLDELRREVADMRRKMRDQLGSGAKSERLFNLKQDVGGIVDIEFMVQYAALAWACQAPGIIQYTDNIRILGSLEEAGLLDADSVSHLIAAYKAYRSTGHRLALQRQEAVLEGENHFVEERAQVTAIWDRLIGRP</sequence>
<keyword evidence="4 7" id="KW-0067">ATP-binding</keyword>
<gene>
    <name evidence="7 10" type="primary">glnE</name>
    <name evidence="10" type="ordered locus">CJA_0500</name>
</gene>
<evidence type="ECO:0000256" key="2">
    <source>
        <dbReference type="ARBA" id="ARBA00022695"/>
    </source>
</evidence>
<protein>
    <recommendedName>
        <fullName evidence="7">Bifunctional glutamine synthetase adenylyltransferase/adenylyl-removing enzyme</fullName>
    </recommendedName>
    <alternativeName>
        <fullName evidence="7">ATP:glutamine synthetase adenylyltransferase</fullName>
    </alternativeName>
    <alternativeName>
        <fullName evidence="7">ATase</fullName>
    </alternativeName>
    <domain>
        <recommendedName>
            <fullName evidence="7">Glutamine synthetase adenylyl-L-tyrosine phosphorylase</fullName>
            <ecNumber evidence="7">2.7.7.89</ecNumber>
        </recommendedName>
        <alternativeName>
            <fullName evidence="7">Adenylyl removase</fullName>
            <shortName evidence="7">AR</shortName>
            <shortName evidence="7">AT-N</shortName>
        </alternativeName>
    </domain>
    <domain>
        <recommendedName>
            <fullName evidence="7">Glutamine synthetase adenylyl transferase</fullName>
            <ecNumber evidence="7">2.7.7.42</ecNumber>
        </recommendedName>
        <alternativeName>
            <fullName evidence="7">Adenylyl transferase</fullName>
            <shortName evidence="7">AT</shortName>
            <shortName evidence="7">AT-C</shortName>
        </alternativeName>
    </domain>
</protein>
<dbReference type="Pfam" id="PF08335">
    <property type="entry name" value="GlnD_UR_UTase"/>
    <property type="match status" value="2"/>
</dbReference>
<dbReference type="FunFam" id="3.30.460.10:FF:000009">
    <property type="entry name" value="Bifunctional glutamine synthetase adenylyltransferase/adenylyl-removing enzyme"/>
    <property type="match status" value="1"/>
</dbReference>
<keyword evidence="10" id="KW-0436">Ligase</keyword>
<feature type="domain" description="PII-uridylyltransferase/Glutamine-synthetase adenylyltransferase" evidence="9">
    <location>
        <begin position="866"/>
        <end position="961"/>
    </location>
</feature>
<dbReference type="SUPFAM" id="SSF81301">
    <property type="entry name" value="Nucleotidyltransferase"/>
    <property type="match status" value="2"/>
</dbReference>
<dbReference type="OrthoDB" id="9759366at2"/>
<keyword evidence="6 7" id="KW-0511">Multifunctional enzyme</keyword>
<dbReference type="GO" id="GO:0000820">
    <property type="term" value="P:regulation of glutamine family amino acid metabolic process"/>
    <property type="evidence" value="ECO:0007669"/>
    <property type="project" value="UniProtKB-UniRule"/>
</dbReference>
<accession>B3PIY9</accession>
<feature type="domain" description="Glutamate-ammonia ligase adenylyltransferase repeated" evidence="8">
    <location>
        <begin position="590"/>
        <end position="844"/>
    </location>
</feature>
<dbReference type="GO" id="GO:0005524">
    <property type="term" value="F:ATP binding"/>
    <property type="evidence" value="ECO:0007669"/>
    <property type="project" value="UniProtKB-UniRule"/>
</dbReference>
<evidence type="ECO:0000259" key="9">
    <source>
        <dbReference type="Pfam" id="PF08335"/>
    </source>
</evidence>
<dbReference type="EMBL" id="CP000934">
    <property type="protein sequence ID" value="ACE82957.1"/>
    <property type="molecule type" value="Genomic_DNA"/>
</dbReference>
<dbReference type="FunFam" id="1.20.120.330:FF:000005">
    <property type="entry name" value="Bifunctional glutamine synthetase adenylyltransferase/adenylyl-removing enzyme"/>
    <property type="match status" value="1"/>
</dbReference>
<evidence type="ECO:0000313" key="10">
    <source>
        <dbReference type="EMBL" id="ACE82957.1"/>
    </source>
</evidence>
<keyword evidence="5 7" id="KW-0460">Magnesium</keyword>
<dbReference type="SUPFAM" id="SSF81593">
    <property type="entry name" value="Nucleotidyltransferase substrate binding subunit/domain"/>
    <property type="match status" value="2"/>
</dbReference>
<dbReference type="PANTHER" id="PTHR30621:SF0">
    <property type="entry name" value="BIFUNCTIONAL GLUTAMINE SYNTHETASE ADENYLYLTRANSFERASE_ADENYLYL-REMOVING ENZYME"/>
    <property type="match status" value="1"/>
</dbReference>
<evidence type="ECO:0000256" key="7">
    <source>
        <dbReference type="HAMAP-Rule" id="MF_00802"/>
    </source>
</evidence>
<dbReference type="GO" id="GO:0047388">
    <property type="term" value="F:[glutamine synthetase]-adenylyl-L-tyrosine phosphorylase activity"/>
    <property type="evidence" value="ECO:0007669"/>
    <property type="project" value="UniProtKB-EC"/>
</dbReference>
<dbReference type="InterPro" id="IPR043519">
    <property type="entry name" value="NT_sf"/>
</dbReference>
<dbReference type="InterPro" id="IPR005190">
    <property type="entry name" value="GlnE_rpt_dom"/>
</dbReference>
<comment type="catalytic activity">
    <reaction evidence="7">
        <text>[glutamine synthetase]-L-tyrosine + ATP = [glutamine synthetase]-O(4)-(5'-adenylyl)-L-tyrosine + diphosphate</text>
        <dbReference type="Rhea" id="RHEA:18589"/>
        <dbReference type="Rhea" id="RHEA-COMP:10660"/>
        <dbReference type="Rhea" id="RHEA-COMP:10661"/>
        <dbReference type="ChEBI" id="CHEBI:30616"/>
        <dbReference type="ChEBI" id="CHEBI:33019"/>
        <dbReference type="ChEBI" id="CHEBI:46858"/>
        <dbReference type="ChEBI" id="CHEBI:83624"/>
        <dbReference type="EC" id="2.7.7.42"/>
    </reaction>
</comment>
<dbReference type="Gene3D" id="1.20.120.330">
    <property type="entry name" value="Nucleotidyltransferases domain 2"/>
    <property type="match status" value="2"/>
</dbReference>
<comment type="function">
    <text evidence="7">Involved in the regulation of glutamine synthetase GlnA, a key enzyme in the process to assimilate ammonia. When cellular nitrogen levels are high, the C-terminal adenylyl transferase (AT) inactivates GlnA by covalent transfer of an adenylyl group from ATP to specific tyrosine residue of GlnA, thus reducing its activity. Conversely, when nitrogen levels are low, the N-terminal adenylyl removase (AR) activates GlnA by removing the adenylyl group by phosphorolysis, increasing its activity. The regulatory region of GlnE binds the signal transduction protein PII (GlnB) which indicates the nitrogen status of the cell.</text>
</comment>
<dbReference type="PANTHER" id="PTHR30621">
    <property type="entry name" value="GLUTAMINE SYNTHETASE ADENYLYLTRANSFERASE"/>
    <property type="match status" value="1"/>
</dbReference>
<dbReference type="KEGG" id="cja:CJA_0500"/>
<evidence type="ECO:0000259" key="8">
    <source>
        <dbReference type="Pfam" id="PF03710"/>
    </source>
</evidence>
<feature type="domain" description="PII-uridylyltransferase/Glutamine-synthetase adenylyltransferase" evidence="9">
    <location>
        <begin position="325"/>
        <end position="463"/>
    </location>
</feature>
<keyword evidence="2 7" id="KW-0548">Nucleotidyltransferase</keyword>
<evidence type="ECO:0000256" key="6">
    <source>
        <dbReference type="ARBA" id="ARBA00023268"/>
    </source>
</evidence>
<evidence type="ECO:0000256" key="1">
    <source>
        <dbReference type="ARBA" id="ARBA00022679"/>
    </source>
</evidence>
<dbReference type="HOGENOM" id="CLU_006233_0_1_6"/>
<dbReference type="Proteomes" id="UP000001036">
    <property type="component" value="Chromosome"/>
</dbReference>
<feature type="region of interest" description="Adenylyl transferase" evidence="7">
    <location>
        <begin position="477"/>
        <end position="988"/>
    </location>
</feature>
<dbReference type="GO" id="GO:0016874">
    <property type="term" value="F:ligase activity"/>
    <property type="evidence" value="ECO:0007669"/>
    <property type="project" value="UniProtKB-KW"/>
</dbReference>
<dbReference type="GO" id="GO:0008882">
    <property type="term" value="F:[glutamate-ammonia-ligase] adenylyltransferase activity"/>
    <property type="evidence" value="ECO:0007669"/>
    <property type="project" value="UniProtKB-UniRule"/>
</dbReference>
<comment type="similarity">
    <text evidence="7">Belongs to the GlnE family.</text>
</comment>
<proteinExistence type="inferred from homology"/>
<comment type="cofactor">
    <cofactor evidence="7">
        <name>Mg(2+)</name>
        <dbReference type="ChEBI" id="CHEBI:18420"/>
    </cofactor>
</comment>
<evidence type="ECO:0000256" key="4">
    <source>
        <dbReference type="ARBA" id="ARBA00022840"/>
    </source>
</evidence>
<dbReference type="EC" id="2.7.7.42" evidence="7"/>
<evidence type="ECO:0000313" key="11">
    <source>
        <dbReference type="Proteomes" id="UP000001036"/>
    </source>
</evidence>
<reference evidence="10 11" key="1">
    <citation type="journal article" date="2008" name="J. Bacteriol.">
        <title>Insights into plant cell wall degradation from the genome sequence of the soil bacterium Cellvibrio japonicus.</title>
        <authorList>
            <person name="Deboy R.T."/>
            <person name="Mongodin E.F."/>
            <person name="Fouts D.E."/>
            <person name="Tailford L.E."/>
            <person name="Khouri H."/>
            <person name="Emerson J.B."/>
            <person name="Mohamoud Y."/>
            <person name="Watkins K."/>
            <person name="Henrissat B."/>
            <person name="Gilbert H.J."/>
            <person name="Nelson K.E."/>
        </authorList>
    </citation>
    <scope>NUCLEOTIDE SEQUENCE [LARGE SCALE GENOMIC DNA]</scope>
    <source>
        <strain evidence="10 11">Ueda107</strain>
    </source>
</reference>
<dbReference type="CDD" id="cd05401">
    <property type="entry name" value="NT_GlnE_GlnD_like"/>
    <property type="match status" value="2"/>
</dbReference>
<dbReference type="Gene3D" id="1.20.120.1510">
    <property type="match status" value="1"/>
</dbReference>
<evidence type="ECO:0000256" key="5">
    <source>
        <dbReference type="ARBA" id="ARBA00022842"/>
    </source>
</evidence>
<name>B3PIY9_CELJU</name>
<dbReference type="HAMAP" id="MF_00802">
    <property type="entry name" value="GlnE"/>
    <property type="match status" value="1"/>
</dbReference>
<dbReference type="EC" id="2.7.7.89" evidence="7"/>
<dbReference type="AlphaFoldDB" id="B3PIY9"/>
<dbReference type="GO" id="GO:0000287">
    <property type="term" value="F:magnesium ion binding"/>
    <property type="evidence" value="ECO:0007669"/>
    <property type="project" value="UniProtKB-UniRule"/>
</dbReference>
<feature type="domain" description="Glutamate-ammonia ligase adenylyltransferase repeated" evidence="8">
    <location>
        <begin position="50"/>
        <end position="286"/>
    </location>
</feature>
<dbReference type="InterPro" id="IPR013546">
    <property type="entry name" value="PII_UdlTrfase/GS_AdlTrfase"/>
</dbReference>
<dbReference type="STRING" id="498211.CJA_0500"/>
<dbReference type="eggNOG" id="COG1391">
    <property type="taxonomic scope" value="Bacteria"/>
</dbReference>